<proteinExistence type="predicted"/>
<evidence type="ECO:0000313" key="2">
    <source>
        <dbReference type="Proteomes" id="UP001470230"/>
    </source>
</evidence>
<reference evidence="1 2" key="1">
    <citation type="submission" date="2024-04" db="EMBL/GenBank/DDBJ databases">
        <title>Tritrichomonas musculus Genome.</title>
        <authorList>
            <person name="Alves-Ferreira E."/>
            <person name="Grigg M."/>
            <person name="Lorenzi H."/>
            <person name="Galac M."/>
        </authorList>
    </citation>
    <scope>NUCLEOTIDE SEQUENCE [LARGE SCALE GENOMIC DNA]</scope>
    <source>
        <strain evidence="1 2">EAF2021</strain>
    </source>
</reference>
<protein>
    <submittedName>
        <fullName evidence="1">Uncharacterized protein</fullName>
    </submittedName>
</protein>
<sequence length="68" mass="7719">MKVTTELRPRWADIRFLDCDAYPLDAEAINEVLDYNENAAHDDMADSLASALRQYSNQPSIKGFREGV</sequence>
<dbReference type="Proteomes" id="UP001470230">
    <property type="component" value="Unassembled WGS sequence"/>
</dbReference>
<gene>
    <name evidence="1" type="ORF">M9Y10_042388</name>
</gene>
<keyword evidence="2" id="KW-1185">Reference proteome</keyword>
<organism evidence="1 2">
    <name type="scientific">Tritrichomonas musculus</name>
    <dbReference type="NCBI Taxonomy" id="1915356"/>
    <lineage>
        <taxon>Eukaryota</taxon>
        <taxon>Metamonada</taxon>
        <taxon>Parabasalia</taxon>
        <taxon>Tritrichomonadida</taxon>
        <taxon>Tritrichomonadidae</taxon>
        <taxon>Tritrichomonas</taxon>
    </lineage>
</organism>
<evidence type="ECO:0000313" key="1">
    <source>
        <dbReference type="EMBL" id="KAK8833678.1"/>
    </source>
</evidence>
<name>A0ABR2GIE3_9EUKA</name>
<comment type="caution">
    <text evidence="1">The sequence shown here is derived from an EMBL/GenBank/DDBJ whole genome shotgun (WGS) entry which is preliminary data.</text>
</comment>
<dbReference type="EMBL" id="JAPFFF010000723">
    <property type="protein sequence ID" value="KAK8833678.1"/>
    <property type="molecule type" value="Genomic_DNA"/>
</dbReference>
<accession>A0ABR2GIE3</accession>